<feature type="domain" description="K Homology" evidence="7">
    <location>
        <begin position="564"/>
        <end position="643"/>
    </location>
</feature>
<evidence type="ECO:0000256" key="4">
    <source>
        <dbReference type="ARBA" id="ARBA00022884"/>
    </source>
</evidence>
<organism evidence="8 9">
    <name type="scientific">Conidiobolus coronatus (strain ATCC 28846 / CBS 209.66 / NRRL 28638)</name>
    <name type="common">Delacroixia coronata</name>
    <dbReference type="NCBI Taxonomy" id="796925"/>
    <lineage>
        <taxon>Eukaryota</taxon>
        <taxon>Fungi</taxon>
        <taxon>Fungi incertae sedis</taxon>
        <taxon>Zoopagomycota</taxon>
        <taxon>Entomophthoromycotina</taxon>
        <taxon>Entomophthoromycetes</taxon>
        <taxon>Entomophthorales</taxon>
        <taxon>Ancylistaceae</taxon>
        <taxon>Conidiobolus</taxon>
    </lineage>
</organism>
<dbReference type="GO" id="GO:0003729">
    <property type="term" value="F:mRNA binding"/>
    <property type="evidence" value="ECO:0007669"/>
    <property type="project" value="TreeGrafter"/>
</dbReference>
<dbReference type="InterPro" id="IPR057778">
    <property type="entry name" value="KH_Vigilin_N"/>
</dbReference>
<keyword evidence="9" id="KW-1185">Reference proteome</keyword>
<accession>A0A137PGN4</accession>
<dbReference type="Pfam" id="PF24668">
    <property type="entry name" value="KH_Vigilin"/>
    <property type="match status" value="1"/>
</dbReference>
<dbReference type="InterPro" id="IPR054548">
    <property type="entry name" value="SCP160-like_KH"/>
</dbReference>
<evidence type="ECO:0000256" key="2">
    <source>
        <dbReference type="ARBA" id="ARBA00022490"/>
    </source>
</evidence>
<proteinExistence type="predicted"/>
<dbReference type="SUPFAM" id="SSF54791">
    <property type="entry name" value="Eukaryotic type KH-domain (KH-domain type I)"/>
    <property type="match status" value="9"/>
</dbReference>
<feature type="compositionally biased region" description="Low complexity" evidence="6">
    <location>
        <begin position="80"/>
        <end position="104"/>
    </location>
</feature>
<feature type="compositionally biased region" description="Polar residues" evidence="6">
    <location>
        <begin position="12"/>
        <end position="28"/>
    </location>
</feature>
<feature type="domain" description="K Homology" evidence="7">
    <location>
        <begin position="177"/>
        <end position="251"/>
    </location>
</feature>
<dbReference type="OrthoDB" id="10027144at2759"/>
<dbReference type="InterPro" id="IPR004088">
    <property type="entry name" value="KH_dom_type_1"/>
</dbReference>
<feature type="region of interest" description="Disordered" evidence="6">
    <location>
        <begin position="1"/>
        <end position="29"/>
    </location>
</feature>
<comment type="subcellular location">
    <subcellularLocation>
        <location evidence="1">Cytoplasm</location>
    </subcellularLocation>
</comment>
<feature type="domain" description="K Homology" evidence="7">
    <location>
        <begin position="339"/>
        <end position="407"/>
    </location>
</feature>
<dbReference type="Pfam" id="PF00013">
    <property type="entry name" value="KH_1"/>
    <property type="match status" value="9"/>
</dbReference>
<keyword evidence="3" id="KW-0677">Repeat</keyword>
<dbReference type="OMA" id="DHAGQQV"/>
<feature type="region of interest" description="Disordered" evidence="6">
    <location>
        <begin position="78"/>
        <end position="104"/>
    </location>
</feature>
<dbReference type="AlphaFoldDB" id="A0A137PGN4"/>
<dbReference type="Proteomes" id="UP000070444">
    <property type="component" value="Unassembled WGS sequence"/>
</dbReference>
<feature type="domain" description="K Homology" evidence="7">
    <location>
        <begin position="652"/>
        <end position="723"/>
    </location>
</feature>
<feature type="domain" description="K Homology" evidence="7">
    <location>
        <begin position="890"/>
        <end position="968"/>
    </location>
</feature>
<dbReference type="CDD" id="cd02394">
    <property type="entry name" value="KH-I_Vigilin_rpt6"/>
    <property type="match status" value="1"/>
</dbReference>
<dbReference type="CDD" id="cd22408">
    <property type="entry name" value="KH-I_Vigilin_rpt4"/>
    <property type="match status" value="2"/>
</dbReference>
<dbReference type="InterPro" id="IPR004087">
    <property type="entry name" value="KH_dom"/>
</dbReference>
<evidence type="ECO:0000256" key="6">
    <source>
        <dbReference type="SAM" id="MobiDB-lite"/>
    </source>
</evidence>
<dbReference type="Gene3D" id="3.30.1370.10">
    <property type="entry name" value="K Homology domain, type 1"/>
    <property type="match status" value="10"/>
</dbReference>
<dbReference type="InterPro" id="IPR036612">
    <property type="entry name" value="KH_dom_type_1_sf"/>
</dbReference>
<evidence type="ECO:0000256" key="3">
    <source>
        <dbReference type="ARBA" id="ARBA00022737"/>
    </source>
</evidence>
<feature type="domain" description="K Homology" evidence="7">
    <location>
        <begin position="816"/>
        <end position="886"/>
    </location>
</feature>
<reference evidence="8 9" key="1">
    <citation type="journal article" date="2015" name="Genome Biol. Evol.">
        <title>Phylogenomic analyses indicate that early fungi evolved digesting cell walls of algal ancestors of land plants.</title>
        <authorList>
            <person name="Chang Y."/>
            <person name="Wang S."/>
            <person name="Sekimoto S."/>
            <person name="Aerts A.L."/>
            <person name="Choi C."/>
            <person name="Clum A."/>
            <person name="LaButti K.M."/>
            <person name="Lindquist E.A."/>
            <person name="Yee Ngan C."/>
            <person name="Ohm R.A."/>
            <person name="Salamov A.A."/>
            <person name="Grigoriev I.V."/>
            <person name="Spatafora J.W."/>
            <person name="Berbee M.L."/>
        </authorList>
    </citation>
    <scope>NUCLEOTIDE SEQUENCE [LARGE SCALE GENOMIC DNA]</scope>
    <source>
        <strain evidence="8 9">NRRL 28638</strain>
    </source>
</reference>
<gene>
    <name evidence="8" type="ORF">CONCODRAFT_89997</name>
</gene>
<evidence type="ECO:0000256" key="1">
    <source>
        <dbReference type="ARBA" id="ARBA00004496"/>
    </source>
</evidence>
<keyword evidence="2" id="KW-0963">Cytoplasm</keyword>
<feature type="domain" description="K Homology" evidence="7">
    <location>
        <begin position="972"/>
        <end position="1040"/>
    </location>
</feature>
<dbReference type="PANTHER" id="PTHR10627:SF31">
    <property type="entry name" value="DODECA-SATELLITE-BINDING PROTEIN 1, ISOFORM A"/>
    <property type="match status" value="1"/>
</dbReference>
<dbReference type="SMART" id="SM00322">
    <property type="entry name" value="KH"/>
    <property type="match status" value="11"/>
</dbReference>
<dbReference type="PANTHER" id="PTHR10627">
    <property type="entry name" value="SCP160"/>
    <property type="match status" value="1"/>
</dbReference>
<dbReference type="PROSITE" id="PS50084">
    <property type="entry name" value="KH_TYPE_1"/>
    <property type="match status" value="8"/>
</dbReference>
<feature type="domain" description="K Homology" evidence="7">
    <location>
        <begin position="255"/>
        <end position="334"/>
    </location>
</feature>
<keyword evidence="4 5" id="KW-0694">RNA-binding</keyword>
<evidence type="ECO:0000259" key="7">
    <source>
        <dbReference type="SMART" id="SM00322"/>
    </source>
</evidence>
<dbReference type="Pfam" id="PF22952">
    <property type="entry name" value="KH_11"/>
    <property type="match status" value="1"/>
</dbReference>
<dbReference type="STRING" id="796925.A0A137PGN4"/>
<dbReference type="EMBL" id="KQ964427">
    <property type="protein sequence ID" value="KXN74163.1"/>
    <property type="molecule type" value="Genomic_DNA"/>
</dbReference>
<evidence type="ECO:0000313" key="9">
    <source>
        <dbReference type="Proteomes" id="UP000070444"/>
    </source>
</evidence>
<evidence type="ECO:0000256" key="5">
    <source>
        <dbReference type="PROSITE-ProRule" id="PRU00117"/>
    </source>
</evidence>
<name>A0A137PGN4_CONC2</name>
<feature type="domain" description="K Homology" evidence="7">
    <location>
        <begin position="727"/>
        <end position="811"/>
    </location>
</feature>
<evidence type="ECO:0000313" key="8">
    <source>
        <dbReference type="EMBL" id="KXN74163.1"/>
    </source>
</evidence>
<protein>
    <recommendedName>
        <fullName evidence="7">K Homology domain-containing protein</fullName>
    </recommendedName>
</protein>
<feature type="domain" description="K Homology" evidence="7">
    <location>
        <begin position="1092"/>
        <end position="1172"/>
    </location>
</feature>
<sequence length="1175" mass="128307">MTDFNGGLNGAIGTSNGAKPSTSSNPILDNSFLGSELDLRTAYLSLLSEDEEEVEEEEPVPAVVKSKNAIPDLESKEMFPSLGAPSAPARASAWSSKPAAPATPKSNLVSEIFDYTIPQKTFGAPSIRDAVQQSIKKSGAQIDASSSRISGTVTFIIKGKHDQVAKAKRELISQLSPKGTLTVSVPSSVIGFVLGAKGTKLKTLQTKTCTTINIPKRNEAEDTEDTVLEVSITGDLDGVNLAKAEIEAIVKEKAPKKELKISDIPFNLYPFISGPKNANITQLIGNSGVSLKVPFLVGSGYDEILGDNVERDILIVGDQDSIEAVRQRLVDFSETIQADLRELMVTIPKRRHRFLVGNNGAHLKEIFETTGCFLELPPVSDPSEYVKLRGLEKNLGIAFAEIMKKANSAQVNVLKVQKIHPKYDSNGLDCLYRYLSHSGLIRQIEKKHSVQIHLPQSDSVTKGDIEIVSKESSSVNSAIAELQEVISKLAPSQFDFINVPVELHYFLAGKDRSNVEKIKNESGVVVITSSDSGSNVVLYNSSSDPSSISNVKKSLLDKISAHAEIAEQVIEVSSKYFKRIAGPKETNLHTVLGQVPKAWIKLGNRIQLANTPELRTLGENEILIRGSKSEVEKISKDLTKFIEDAKNYEVLHSYTTELTIPGKFLAHVIGKNGAHMTKYRDTYDVKIDIDKSNEASKGPVKITVQGFEKNANIVKKQILELTEKLNDQTQIKLNIPSKYHRFIIGPGGKYVHRLEEKYGVFIKFPSSDDKEKEESEEAAPQRDVISKDEILVKGGKKGVSEAQAEIIELVEYEKENSQSIKFVVGRTYLPHILGKGGVKITDIKDETSTKIDVDNNSENSEEATITVTGSKANITKAQKLIMAVVKEQESIITQEIEIPNRIHRQLIGPGASKLRQLVTKALGSDIDVAQATSMIHFPKGQESSDIVKIKGQGDLVEKIATELQSVAKELESIVTDTVQVDPSAHASVIGKGGSNLRALQEKFNVEIRVPAKDSNSDLIKISGKPENIESAKAEILAKLPHSSTFTYLKKFHHQLAGHNNFALQSLTLSGSEDNLKQAVQQLEKLYETAKKSSHALRIYVPNSHHRHIIGTGGKVINEIRRATGCEIELPQNGAGRGGRRDNGLFADGIAVVITGPKDQCYNTKEKIVAIVNGAN</sequence>
<feature type="domain" description="K Homology" evidence="7">
    <location>
        <begin position="491"/>
        <end position="560"/>
    </location>
</feature>